<dbReference type="AlphaFoldDB" id="A0A1Y1S0N7"/>
<dbReference type="Proteomes" id="UP000192343">
    <property type="component" value="Unassembled WGS sequence"/>
</dbReference>
<proteinExistence type="predicted"/>
<name>A0A1Y1S0N7_9SPIO</name>
<accession>A0A1Y1S0N7</accession>
<comment type="caution">
    <text evidence="1">The sequence shown here is derived from an EMBL/GenBank/DDBJ whole genome shotgun (WGS) entry which is preliminary data.</text>
</comment>
<reference evidence="1 2" key="1">
    <citation type="submission" date="2017-03" db="EMBL/GenBank/DDBJ databases">
        <title>Draft Genome sequence of Marispirochaeta sp. strain JC444.</title>
        <authorList>
            <person name="Shivani Y."/>
            <person name="Subhash Y."/>
            <person name="Sasikala C."/>
            <person name="Ramana C."/>
        </authorList>
    </citation>
    <scope>NUCLEOTIDE SEQUENCE [LARGE SCALE GENOMIC DNA]</scope>
    <source>
        <strain evidence="1 2">JC444</strain>
    </source>
</reference>
<gene>
    <name evidence="1" type="ORF">B4O97_06405</name>
</gene>
<organism evidence="1 2">
    <name type="scientific">Marispirochaeta aestuarii</name>
    <dbReference type="NCBI Taxonomy" id="1963862"/>
    <lineage>
        <taxon>Bacteria</taxon>
        <taxon>Pseudomonadati</taxon>
        <taxon>Spirochaetota</taxon>
        <taxon>Spirochaetia</taxon>
        <taxon>Spirochaetales</taxon>
        <taxon>Spirochaetaceae</taxon>
        <taxon>Marispirochaeta</taxon>
    </lineage>
</organism>
<evidence type="ECO:0000313" key="1">
    <source>
        <dbReference type="EMBL" id="ORC36219.1"/>
    </source>
</evidence>
<protein>
    <recommendedName>
        <fullName evidence="3">DUF1653 domain-containing protein</fullName>
    </recommendedName>
</protein>
<dbReference type="OrthoDB" id="9850062at2"/>
<dbReference type="EMBL" id="MWQY01000006">
    <property type="protein sequence ID" value="ORC36219.1"/>
    <property type="molecule type" value="Genomic_DNA"/>
</dbReference>
<keyword evidence="2" id="KW-1185">Reference proteome</keyword>
<evidence type="ECO:0000313" key="2">
    <source>
        <dbReference type="Proteomes" id="UP000192343"/>
    </source>
</evidence>
<dbReference type="RefSeq" id="WP_083049329.1">
    <property type="nucleotide sequence ID" value="NZ_CAXXQO010000003.1"/>
</dbReference>
<sequence>MKASRWYKAFGGGREEKYYHIIEFDEDERVRGTLYIFNPLFRKVVREEDRYFDKKWWMEQELYNTVHEVAESSVPFLMKF</sequence>
<dbReference type="STRING" id="1963862.B4O97_06405"/>
<evidence type="ECO:0008006" key="3">
    <source>
        <dbReference type="Google" id="ProtNLM"/>
    </source>
</evidence>